<evidence type="ECO:0000256" key="9">
    <source>
        <dbReference type="ARBA" id="ARBA00022837"/>
    </source>
</evidence>
<dbReference type="InterPro" id="IPR020860">
    <property type="entry name" value="MIRO_dom"/>
</dbReference>
<keyword evidence="5" id="KW-0677">Repeat</keyword>
<dbReference type="Proteomes" id="UP000015453">
    <property type="component" value="Unassembled WGS sequence"/>
</dbReference>
<evidence type="ECO:0000313" key="16">
    <source>
        <dbReference type="EMBL" id="EPS67784.1"/>
    </source>
</evidence>
<dbReference type="InterPro" id="IPR001806">
    <property type="entry name" value="Small_GTPase"/>
</dbReference>
<dbReference type="Pfam" id="PF08355">
    <property type="entry name" value="EF_assoc_1"/>
    <property type="match status" value="1"/>
</dbReference>
<evidence type="ECO:0000256" key="7">
    <source>
        <dbReference type="ARBA" id="ARBA00022787"/>
    </source>
</evidence>
<keyword evidence="13 14" id="KW-0472">Membrane</keyword>
<feature type="non-terminal residue" evidence="16">
    <location>
        <position position="1"/>
    </location>
</feature>
<dbReference type="Pfam" id="PF00071">
    <property type="entry name" value="Ras"/>
    <property type="match status" value="1"/>
</dbReference>
<keyword evidence="17" id="KW-1185">Reference proteome</keyword>
<gene>
    <name evidence="16" type="ORF">M569_06990</name>
</gene>
<evidence type="ECO:0000256" key="13">
    <source>
        <dbReference type="ARBA" id="ARBA00023136"/>
    </source>
</evidence>
<feature type="non-terminal residue" evidence="16">
    <location>
        <position position="284"/>
    </location>
</feature>
<dbReference type="InterPro" id="IPR027417">
    <property type="entry name" value="P-loop_NTPase"/>
</dbReference>
<evidence type="ECO:0000256" key="12">
    <source>
        <dbReference type="ARBA" id="ARBA00023134"/>
    </source>
</evidence>
<keyword evidence="12" id="KW-0342">GTP-binding</keyword>
<comment type="subcellular location">
    <subcellularLocation>
        <location evidence="1">Mitochondrion outer membrane</location>
        <topology evidence="1">Single-pass type IV membrane protein</topology>
    </subcellularLocation>
</comment>
<comment type="caution">
    <text evidence="16">The sequence shown here is derived from an EMBL/GenBank/DDBJ whole genome shotgun (WGS) entry which is preliminary data.</text>
</comment>
<keyword evidence="8" id="KW-0378">Hydrolase</keyword>
<dbReference type="SUPFAM" id="SSF52540">
    <property type="entry name" value="P-loop containing nucleoside triphosphate hydrolases"/>
    <property type="match status" value="1"/>
</dbReference>
<dbReference type="Gene3D" id="3.40.50.300">
    <property type="entry name" value="P-loop containing nucleotide triphosphate hydrolases"/>
    <property type="match status" value="1"/>
</dbReference>
<dbReference type="InterPro" id="IPR013566">
    <property type="entry name" value="EF_hand_assoc_1"/>
</dbReference>
<comment type="similarity">
    <text evidence="2">Belongs to the mitochondrial Rho GTPase family.</text>
</comment>
<feature type="domain" description="Miro" evidence="15">
    <location>
        <begin position="65"/>
        <end position="231"/>
    </location>
</feature>
<dbReference type="PANTHER" id="PTHR46819:SF1">
    <property type="entry name" value="EF-HAND CALCIUM-BINDING DOMAIN-CONTAINING PROTEIN 7"/>
    <property type="match status" value="1"/>
</dbReference>
<sequence length="284" mass="31272">DAVERTPSRGISLSGFLCEWALMTSLDPAKSLANLIYLGHNCDATSAIHITRRRSVDRKKQQTERNVFQCFVFGPKNSGKSAMLASFLGRRFSENHTPPEQYASNVVKNGSKKTLILREIPEDGVKKLLSDKESLAACDVSVFVYDSSDSDSFHRAIELLSNVARLGEETVYGMPCLLIAAKYDLNSKPVNIKDAAEEICLDMNVDAPVPMSAKEGNPDDVFLKIVEAAEHPHRSIPETQAGRDGKRNRRRVYNGLLSISVGAAAAFIGLAAYRVYYASRKNSN</sequence>
<evidence type="ECO:0000256" key="1">
    <source>
        <dbReference type="ARBA" id="ARBA00004200"/>
    </source>
</evidence>
<keyword evidence="10 14" id="KW-1133">Transmembrane helix</keyword>
<evidence type="ECO:0000313" key="17">
    <source>
        <dbReference type="Proteomes" id="UP000015453"/>
    </source>
</evidence>
<dbReference type="PANTHER" id="PTHR46819">
    <property type="entry name" value="EF-HAND CALCIUM-BINDING DOMAIN-CONTAINING PROTEIN 7"/>
    <property type="match status" value="1"/>
</dbReference>
<evidence type="ECO:0000256" key="2">
    <source>
        <dbReference type="ARBA" id="ARBA00007981"/>
    </source>
</evidence>
<dbReference type="Gene3D" id="1.10.238.10">
    <property type="entry name" value="EF-hand"/>
    <property type="match status" value="1"/>
</dbReference>
<keyword evidence="6" id="KW-0547">Nucleotide-binding</keyword>
<evidence type="ECO:0000256" key="11">
    <source>
        <dbReference type="ARBA" id="ARBA00023128"/>
    </source>
</evidence>
<feature type="transmembrane region" description="Helical" evidence="14">
    <location>
        <begin position="252"/>
        <end position="276"/>
    </location>
</feature>
<dbReference type="GO" id="GO:0005741">
    <property type="term" value="C:mitochondrial outer membrane"/>
    <property type="evidence" value="ECO:0007669"/>
    <property type="project" value="UniProtKB-SubCell"/>
</dbReference>
<dbReference type="InterPro" id="IPR052266">
    <property type="entry name" value="Miro-EF-hand_domain"/>
</dbReference>
<proteinExistence type="inferred from homology"/>
<dbReference type="OrthoDB" id="10020961at2759"/>
<dbReference type="PROSITE" id="PS51423">
    <property type="entry name" value="MIRO"/>
    <property type="match status" value="1"/>
</dbReference>
<dbReference type="EMBL" id="AUSU01002931">
    <property type="protein sequence ID" value="EPS67784.1"/>
    <property type="molecule type" value="Genomic_DNA"/>
</dbReference>
<keyword evidence="9" id="KW-0106">Calcium</keyword>
<dbReference type="GO" id="GO:0046872">
    <property type="term" value="F:metal ion binding"/>
    <property type="evidence" value="ECO:0007669"/>
    <property type="project" value="UniProtKB-KW"/>
</dbReference>
<evidence type="ECO:0000259" key="15">
    <source>
        <dbReference type="PROSITE" id="PS51423"/>
    </source>
</evidence>
<evidence type="ECO:0000256" key="8">
    <source>
        <dbReference type="ARBA" id="ARBA00022801"/>
    </source>
</evidence>
<keyword evidence="7" id="KW-1000">Mitochondrion outer membrane</keyword>
<keyword evidence="3 14" id="KW-0812">Transmembrane</keyword>
<dbReference type="GO" id="GO:0005525">
    <property type="term" value="F:GTP binding"/>
    <property type="evidence" value="ECO:0007669"/>
    <property type="project" value="UniProtKB-KW"/>
</dbReference>
<dbReference type="AlphaFoldDB" id="S8CKR0"/>
<accession>S8CKR0</accession>
<protein>
    <recommendedName>
        <fullName evidence="15">Miro domain-containing protein</fullName>
    </recommendedName>
</protein>
<evidence type="ECO:0000256" key="14">
    <source>
        <dbReference type="SAM" id="Phobius"/>
    </source>
</evidence>
<evidence type="ECO:0000256" key="5">
    <source>
        <dbReference type="ARBA" id="ARBA00022737"/>
    </source>
</evidence>
<organism evidence="16 17">
    <name type="scientific">Genlisea aurea</name>
    <dbReference type="NCBI Taxonomy" id="192259"/>
    <lineage>
        <taxon>Eukaryota</taxon>
        <taxon>Viridiplantae</taxon>
        <taxon>Streptophyta</taxon>
        <taxon>Embryophyta</taxon>
        <taxon>Tracheophyta</taxon>
        <taxon>Spermatophyta</taxon>
        <taxon>Magnoliopsida</taxon>
        <taxon>eudicotyledons</taxon>
        <taxon>Gunneridae</taxon>
        <taxon>Pentapetalae</taxon>
        <taxon>asterids</taxon>
        <taxon>lamiids</taxon>
        <taxon>Lamiales</taxon>
        <taxon>Lentibulariaceae</taxon>
        <taxon>Genlisea</taxon>
    </lineage>
</organism>
<dbReference type="FunFam" id="3.40.50.300:FF:000553">
    <property type="entry name" value="Mitochondrial Rho GTPase"/>
    <property type="match status" value="1"/>
</dbReference>
<name>S8CKR0_9LAMI</name>
<evidence type="ECO:0000256" key="3">
    <source>
        <dbReference type="ARBA" id="ARBA00022692"/>
    </source>
</evidence>
<keyword evidence="4" id="KW-0479">Metal-binding</keyword>
<evidence type="ECO:0000256" key="4">
    <source>
        <dbReference type="ARBA" id="ARBA00022723"/>
    </source>
</evidence>
<dbReference type="GO" id="GO:0003924">
    <property type="term" value="F:GTPase activity"/>
    <property type="evidence" value="ECO:0007669"/>
    <property type="project" value="InterPro"/>
</dbReference>
<keyword evidence="11" id="KW-0496">Mitochondrion</keyword>
<evidence type="ECO:0000256" key="6">
    <source>
        <dbReference type="ARBA" id="ARBA00022741"/>
    </source>
</evidence>
<evidence type="ECO:0000256" key="10">
    <source>
        <dbReference type="ARBA" id="ARBA00022989"/>
    </source>
</evidence>
<reference evidence="16 17" key="1">
    <citation type="journal article" date="2013" name="BMC Genomics">
        <title>The miniature genome of a carnivorous plant Genlisea aurea contains a low number of genes and short non-coding sequences.</title>
        <authorList>
            <person name="Leushkin E.V."/>
            <person name="Sutormin R.A."/>
            <person name="Nabieva E.R."/>
            <person name="Penin A.A."/>
            <person name="Kondrashov A.S."/>
            <person name="Logacheva M.D."/>
        </authorList>
    </citation>
    <scope>NUCLEOTIDE SEQUENCE [LARGE SCALE GENOMIC DNA]</scope>
</reference>